<dbReference type="GO" id="GO:0016491">
    <property type="term" value="F:oxidoreductase activity"/>
    <property type="evidence" value="ECO:0007669"/>
    <property type="project" value="UniProtKB-KW"/>
</dbReference>
<evidence type="ECO:0000313" key="5">
    <source>
        <dbReference type="EMBL" id="TDU88332.1"/>
    </source>
</evidence>
<dbReference type="SUPFAM" id="SSF55347">
    <property type="entry name" value="Glyceraldehyde-3-phosphate dehydrogenase-like, C-terminal domain"/>
    <property type="match status" value="1"/>
</dbReference>
<accession>A0A4R7T8Q9</accession>
<protein>
    <submittedName>
        <fullName evidence="5">Putative dehydrogenase</fullName>
    </submittedName>
</protein>
<gene>
    <name evidence="5" type="ORF">EV138_1876</name>
</gene>
<dbReference type="AlphaFoldDB" id="A0A4R7T8Q9"/>
<keyword evidence="6" id="KW-1185">Reference proteome</keyword>
<dbReference type="RefSeq" id="WP_133977973.1">
    <property type="nucleotide sequence ID" value="NZ_SOCE01000001.1"/>
</dbReference>
<dbReference type="Gene3D" id="3.30.360.10">
    <property type="entry name" value="Dihydrodipicolinate Reductase, domain 2"/>
    <property type="match status" value="1"/>
</dbReference>
<dbReference type="Gene3D" id="3.40.50.720">
    <property type="entry name" value="NAD(P)-binding Rossmann-like Domain"/>
    <property type="match status" value="1"/>
</dbReference>
<dbReference type="Pfam" id="PF01408">
    <property type="entry name" value="GFO_IDH_MocA"/>
    <property type="match status" value="1"/>
</dbReference>
<dbReference type="InterPro" id="IPR050984">
    <property type="entry name" value="Gfo/Idh/MocA_domain"/>
</dbReference>
<evidence type="ECO:0000313" key="6">
    <source>
        <dbReference type="Proteomes" id="UP000295151"/>
    </source>
</evidence>
<dbReference type="InterPro" id="IPR055170">
    <property type="entry name" value="GFO_IDH_MocA-like_dom"/>
</dbReference>
<dbReference type="PANTHER" id="PTHR22604:SF105">
    <property type="entry name" value="TRANS-1,2-DIHYDROBENZENE-1,2-DIOL DEHYDROGENASE"/>
    <property type="match status" value="1"/>
</dbReference>
<keyword evidence="2" id="KW-0560">Oxidoreductase</keyword>
<dbReference type="GO" id="GO:0000166">
    <property type="term" value="F:nucleotide binding"/>
    <property type="evidence" value="ECO:0007669"/>
    <property type="project" value="InterPro"/>
</dbReference>
<dbReference type="PANTHER" id="PTHR22604">
    <property type="entry name" value="OXIDOREDUCTASES"/>
    <property type="match status" value="1"/>
</dbReference>
<dbReference type="OrthoDB" id="9815825at2"/>
<name>A0A4R7T8Q9_9ACTN</name>
<feature type="domain" description="Gfo/Idh/MocA-like oxidoreductase N-terminal" evidence="3">
    <location>
        <begin position="4"/>
        <end position="123"/>
    </location>
</feature>
<reference evidence="5 6" key="1">
    <citation type="submission" date="2019-03" db="EMBL/GenBank/DDBJ databases">
        <title>Genomic Encyclopedia of Type Strains, Phase III (KMG-III): the genomes of soil and plant-associated and newly described type strains.</title>
        <authorList>
            <person name="Whitman W."/>
        </authorList>
    </citation>
    <scope>NUCLEOTIDE SEQUENCE [LARGE SCALE GENOMIC DNA]</scope>
    <source>
        <strain evidence="5 6">VKM Ac-2575</strain>
    </source>
</reference>
<evidence type="ECO:0000256" key="1">
    <source>
        <dbReference type="ARBA" id="ARBA00010928"/>
    </source>
</evidence>
<dbReference type="SUPFAM" id="SSF51735">
    <property type="entry name" value="NAD(P)-binding Rossmann-fold domains"/>
    <property type="match status" value="1"/>
</dbReference>
<feature type="domain" description="GFO/IDH/MocA-like oxidoreductase" evidence="4">
    <location>
        <begin position="132"/>
        <end position="251"/>
    </location>
</feature>
<comment type="similarity">
    <text evidence="1">Belongs to the Gfo/Idh/MocA family.</text>
</comment>
<dbReference type="Pfam" id="PF22725">
    <property type="entry name" value="GFO_IDH_MocA_C3"/>
    <property type="match status" value="1"/>
</dbReference>
<sequence>MEPLRIGILGAARIAGRAIAEPARLTGARLVAVAARDTERAAAFAAEHGVERVHASYQDVIDDPDVEVVYNPLANGLHGPWNLRAIAAGKHVLTEKPSASNAIEAAQVRDAAREAGVVLMEGFHYHFHPVTRRLHELLAKGELGELQHVEATMVMPPPDDDDPRWSLALAGGAVMDVGCYALHATRMLAPWGGGTPTLASARAGERRRLPGVDEWLNADLAFPNGATAAVRTSMAAEELDFSLRITGTRGEAFAPSFVLPQLDDRVMVKTKEDTWVEQLGRKSSYAYQLEAFTAHLRDGAELPIDADDAVATMELIDACYRDAGLQPRPVSRL</sequence>
<comment type="caution">
    <text evidence="5">The sequence shown here is derived from an EMBL/GenBank/DDBJ whole genome shotgun (WGS) entry which is preliminary data.</text>
</comment>
<dbReference type="InterPro" id="IPR036291">
    <property type="entry name" value="NAD(P)-bd_dom_sf"/>
</dbReference>
<evidence type="ECO:0000256" key="2">
    <source>
        <dbReference type="ARBA" id="ARBA00023002"/>
    </source>
</evidence>
<dbReference type="InterPro" id="IPR000683">
    <property type="entry name" value="Gfo/Idh/MocA-like_OxRdtase_N"/>
</dbReference>
<evidence type="ECO:0000259" key="3">
    <source>
        <dbReference type="Pfam" id="PF01408"/>
    </source>
</evidence>
<dbReference type="EMBL" id="SOCE01000001">
    <property type="protein sequence ID" value="TDU88332.1"/>
    <property type="molecule type" value="Genomic_DNA"/>
</dbReference>
<proteinExistence type="inferred from homology"/>
<organism evidence="5 6">
    <name type="scientific">Kribbella voronezhensis</name>
    <dbReference type="NCBI Taxonomy" id="2512212"/>
    <lineage>
        <taxon>Bacteria</taxon>
        <taxon>Bacillati</taxon>
        <taxon>Actinomycetota</taxon>
        <taxon>Actinomycetes</taxon>
        <taxon>Propionibacteriales</taxon>
        <taxon>Kribbellaceae</taxon>
        <taxon>Kribbella</taxon>
    </lineage>
</organism>
<dbReference type="Proteomes" id="UP000295151">
    <property type="component" value="Unassembled WGS sequence"/>
</dbReference>
<evidence type="ECO:0000259" key="4">
    <source>
        <dbReference type="Pfam" id="PF22725"/>
    </source>
</evidence>